<dbReference type="InterPro" id="IPR026444">
    <property type="entry name" value="Secre_tail"/>
</dbReference>
<evidence type="ECO:0000259" key="3">
    <source>
        <dbReference type="Pfam" id="PF18206"/>
    </source>
</evidence>
<dbReference type="Gene3D" id="2.60.120.1200">
    <property type="match status" value="1"/>
</dbReference>
<dbReference type="Pfam" id="PF18962">
    <property type="entry name" value="Por_Secre_tail"/>
    <property type="match status" value="1"/>
</dbReference>
<dbReference type="CDD" id="cd21510">
    <property type="entry name" value="agarase_cat"/>
    <property type="match status" value="1"/>
</dbReference>
<name>A0A7X9RXY9_9BACT</name>
<dbReference type="NCBIfam" id="TIGR04183">
    <property type="entry name" value="Por_Secre_tail"/>
    <property type="match status" value="1"/>
</dbReference>
<protein>
    <submittedName>
        <fullName evidence="5">T9SS type A sorting domain-containing protein</fullName>
    </submittedName>
</protein>
<feature type="domain" description="Porphyranase beta-sandwich" evidence="3">
    <location>
        <begin position="428"/>
        <end position="531"/>
    </location>
</feature>
<feature type="domain" description="Beta-porphyranase A C-terminal" evidence="2">
    <location>
        <begin position="541"/>
        <end position="633"/>
    </location>
</feature>
<dbReference type="Proteomes" id="UP000576082">
    <property type="component" value="Unassembled WGS sequence"/>
</dbReference>
<feature type="chain" id="PRO_5031441393" evidence="1">
    <location>
        <begin position="21"/>
        <end position="731"/>
    </location>
</feature>
<keyword evidence="1" id="KW-0732">Signal</keyword>
<evidence type="ECO:0000259" key="2">
    <source>
        <dbReference type="Pfam" id="PF18040"/>
    </source>
</evidence>
<gene>
    <name evidence="5" type="ORF">HHU12_22510</name>
</gene>
<feature type="signal peptide" evidence="1">
    <location>
        <begin position="1"/>
        <end position="20"/>
    </location>
</feature>
<accession>A0A7X9RXY9</accession>
<dbReference type="SUPFAM" id="SSF51445">
    <property type="entry name" value="(Trans)glycosidases"/>
    <property type="match status" value="1"/>
</dbReference>
<dbReference type="EMBL" id="JABANE010000073">
    <property type="protein sequence ID" value="NME70763.1"/>
    <property type="molecule type" value="Genomic_DNA"/>
</dbReference>
<evidence type="ECO:0000256" key="1">
    <source>
        <dbReference type="SAM" id="SignalP"/>
    </source>
</evidence>
<dbReference type="RefSeq" id="WP_169658994.1">
    <property type="nucleotide sequence ID" value="NZ_JABANE010000073.1"/>
</dbReference>
<sequence length="731" mass="83376">MKNLLLLLLYGLSISGTAMAQDTLDINLNMKHIVGNSAEFDRSKYMVFHESIIGNEWDSDEQRASFLNDYDVYLGRNNGSIIWEFNQVREDPNKKGWPDLQHLQEKGKQSRDHYAKKTSAHLLEHRTVTSMEGGQMSPMFPNGQKTKPSSCCSDATPWEYDGYEAVADFYSNYLTYYFGTGGTTGKQKPLMLEVLNEPFVKANQYGTTNLEIAKMHNVVAQRVKKDHPDVLVGGYTAAHPAFESSNFKHWDNNWRMFIDEAGENMDFFSFHLYDYVGDPATMDEKQRKGSNIEAIMDMINHYSVISLGEVKPWSISEYGWFCPDCDGPYYPERDWYNVRSFSSMMLQLLKRQDQIINAIPFVLTKASWAHNKAEDEYNAYGPRLMREIGEVEGETPHSGYVYTDFIKFFQLWANVKGTRIDTKSTDFDLLSDAYVDGKKVYLILSNLDQEERKVQLNISELSNYPVENIMVKHAYETNLLTQLDTTNHTEHLDEVTLGSEATMILEYTFANTFDINETKKEQDFYATSYLQEIKANTNIHFSINNVTKTEHGEAILKIGLGRDLDKSLSPTLTVNDTTIPFPKDWKGNEQPYRDRFFGVIEVPVPYDLLKENNNITLNFNDAGGHVTTMILKTFDLSTSVKRSVFNDGNVDEPLGFGSLDEELQVYPVPTDNLLHINGLSAKDNYQIISLSGEVLISSDQRTIDISGLKNGVYILSVVSENGKKCRKIIKQ</sequence>
<dbReference type="Gene3D" id="3.20.20.80">
    <property type="entry name" value="Glycosidases"/>
    <property type="match status" value="1"/>
</dbReference>
<evidence type="ECO:0000313" key="5">
    <source>
        <dbReference type="EMBL" id="NME70763.1"/>
    </source>
</evidence>
<dbReference type="AlphaFoldDB" id="A0A7X9RXY9"/>
<evidence type="ECO:0000259" key="4">
    <source>
        <dbReference type="Pfam" id="PF18962"/>
    </source>
</evidence>
<dbReference type="InterPro" id="IPR040527">
    <property type="entry name" value="Beta-sand_Porphyrn"/>
</dbReference>
<evidence type="ECO:0000313" key="6">
    <source>
        <dbReference type="Proteomes" id="UP000576082"/>
    </source>
</evidence>
<comment type="caution">
    <text evidence="5">The sequence shown here is derived from an EMBL/GenBank/DDBJ whole genome shotgun (WGS) entry which is preliminary data.</text>
</comment>
<keyword evidence="6" id="KW-1185">Reference proteome</keyword>
<dbReference type="InterPro" id="IPR041224">
    <property type="entry name" value="BPA_C"/>
</dbReference>
<proteinExistence type="predicted"/>
<organism evidence="5 6">
    <name type="scientific">Flammeovirga aprica JL-4</name>
    <dbReference type="NCBI Taxonomy" id="694437"/>
    <lineage>
        <taxon>Bacteria</taxon>
        <taxon>Pseudomonadati</taxon>
        <taxon>Bacteroidota</taxon>
        <taxon>Cytophagia</taxon>
        <taxon>Cytophagales</taxon>
        <taxon>Flammeovirgaceae</taxon>
        <taxon>Flammeovirga</taxon>
    </lineage>
</organism>
<reference evidence="5 6" key="1">
    <citation type="submission" date="2020-04" db="EMBL/GenBank/DDBJ databases">
        <title>Flammeovirga sp. SR4, a novel species isolated from seawater.</title>
        <authorList>
            <person name="Wang X."/>
        </authorList>
    </citation>
    <scope>NUCLEOTIDE SEQUENCE [LARGE SCALE GENOMIC DNA]</scope>
    <source>
        <strain evidence="5 6">ATCC 23126</strain>
    </source>
</reference>
<dbReference type="InterPro" id="IPR017853">
    <property type="entry name" value="GH"/>
</dbReference>
<dbReference type="Pfam" id="PF18206">
    <property type="entry name" value="Porphyrn_cat_1"/>
    <property type="match status" value="1"/>
</dbReference>
<dbReference type="Pfam" id="PF18040">
    <property type="entry name" value="BPA_C"/>
    <property type="match status" value="1"/>
</dbReference>
<feature type="domain" description="Secretion system C-terminal sorting" evidence="4">
    <location>
        <begin position="665"/>
        <end position="729"/>
    </location>
</feature>